<dbReference type="Gene3D" id="1.25.40.10">
    <property type="entry name" value="Tetratricopeptide repeat domain"/>
    <property type="match status" value="3"/>
</dbReference>
<gene>
    <name evidence="2" type="ORF">J2I48_14360</name>
</gene>
<dbReference type="PANTHER" id="PTHR12558:SF13">
    <property type="entry name" value="CELL DIVISION CYCLE PROTEIN 27 HOMOLOG"/>
    <property type="match status" value="1"/>
</dbReference>
<dbReference type="EMBL" id="JAFMYU010000011">
    <property type="protein sequence ID" value="MBO0932191.1"/>
    <property type="molecule type" value="Genomic_DNA"/>
</dbReference>
<feature type="repeat" description="TPR" evidence="1">
    <location>
        <begin position="108"/>
        <end position="141"/>
    </location>
</feature>
<dbReference type="RefSeq" id="WP_207336163.1">
    <property type="nucleotide sequence ID" value="NZ_JAFMYU010000011.1"/>
</dbReference>
<dbReference type="PROSITE" id="PS50005">
    <property type="entry name" value="TPR"/>
    <property type="match status" value="3"/>
</dbReference>
<dbReference type="SMART" id="SM00028">
    <property type="entry name" value="TPR"/>
    <property type="match status" value="8"/>
</dbReference>
<dbReference type="AlphaFoldDB" id="A0A939G5D5"/>
<feature type="repeat" description="TPR" evidence="1">
    <location>
        <begin position="351"/>
        <end position="384"/>
    </location>
</feature>
<dbReference type="InterPro" id="IPR019734">
    <property type="entry name" value="TPR_rpt"/>
</dbReference>
<reference evidence="2 3" key="1">
    <citation type="submission" date="2021-03" db="EMBL/GenBank/DDBJ databases">
        <title>Fibrella sp. HMF5036 genome sequencing and assembly.</title>
        <authorList>
            <person name="Kang H."/>
            <person name="Kim H."/>
            <person name="Bae S."/>
            <person name="Joh K."/>
        </authorList>
    </citation>
    <scope>NUCLEOTIDE SEQUENCE [LARGE SCALE GENOMIC DNA]</scope>
    <source>
        <strain evidence="2 3">HMF5036</strain>
    </source>
</reference>
<keyword evidence="1" id="KW-0802">TPR repeat</keyword>
<dbReference type="Proteomes" id="UP000664795">
    <property type="component" value="Unassembled WGS sequence"/>
</dbReference>
<proteinExistence type="predicted"/>
<sequence>MPVLSTHIPGSERTAAKQSGWLLTLLGITCLLVPQASFAQKKPRIAPDRPVSTTVIDNGAIAQPTQKSDKVVAEETEFTDAYRFLLVDEPTKAVTALEKMLQKNPANAAVNYALATALIKAGKATDAFAYAQKAYQLNPTNAYYLLQVAELYVKQKRYADAEVLYEELLTRGVESMEYGVELAAIYLFDDKPDKALATYDRVEKAMGLNEEITRQKQRIYLKQNKIDKAIEEAERLIASEPADPDFLIEGAELLIANERVPLAVTWLERALKLNPDDPQAHMLLADVYRKQGNMDKSGQELQKVFANPNLEAGMKARILSSYVGVAGDTPTAKQDALKMAQSLVAQSPGDAKAQVMLADLLMQQGQKAEARDAYVKAAKADPSVYEVWGAIIEIDSDLAQIDSVLSHSEKALEVFPSQGKLWYVNGSAHLYKRHYQQAVDALDEARKLLTTNPQFKSSELQGQLGDAYNGLGDYARSNEAFEAALKADPQNDRVLNNYSYFLSLRKENLPKARAMSTLLAERHPTNATYLDTHAWVLYVMKDYAAARQFLEKAVQSDPANVSGTILEHYGDVLFQLGEKDKALIQWKVAKQKGETSERLERKIAAGKLYE</sequence>
<keyword evidence="3" id="KW-1185">Reference proteome</keyword>
<dbReference type="Pfam" id="PF14559">
    <property type="entry name" value="TPR_19"/>
    <property type="match status" value="3"/>
</dbReference>
<protein>
    <submittedName>
        <fullName evidence="2">Tetratricopeptide repeat protein</fullName>
    </submittedName>
</protein>
<dbReference type="SUPFAM" id="SSF48452">
    <property type="entry name" value="TPR-like"/>
    <property type="match status" value="3"/>
</dbReference>
<evidence type="ECO:0000313" key="2">
    <source>
        <dbReference type="EMBL" id="MBO0932191.1"/>
    </source>
</evidence>
<organism evidence="2 3">
    <name type="scientific">Fibrella aquatilis</name>
    <dbReference type="NCBI Taxonomy" id="2817059"/>
    <lineage>
        <taxon>Bacteria</taxon>
        <taxon>Pseudomonadati</taxon>
        <taxon>Bacteroidota</taxon>
        <taxon>Cytophagia</taxon>
        <taxon>Cytophagales</taxon>
        <taxon>Spirosomataceae</taxon>
        <taxon>Fibrella</taxon>
    </lineage>
</organism>
<evidence type="ECO:0000256" key="1">
    <source>
        <dbReference type="PROSITE-ProRule" id="PRU00339"/>
    </source>
</evidence>
<comment type="caution">
    <text evidence="2">The sequence shown here is derived from an EMBL/GenBank/DDBJ whole genome shotgun (WGS) entry which is preliminary data.</text>
</comment>
<accession>A0A939G5D5</accession>
<dbReference type="Pfam" id="PF13181">
    <property type="entry name" value="TPR_8"/>
    <property type="match status" value="2"/>
</dbReference>
<evidence type="ECO:0000313" key="3">
    <source>
        <dbReference type="Proteomes" id="UP000664795"/>
    </source>
</evidence>
<name>A0A939G5D5_9BACT</name>
<dbReference type="InterPro" id="IPR011990">
    <property type="entry name" value="TPR-like_helical_dom_sf"/>
</dbReference>
<feature type="repeat" description="TPR" evidence="1">
    <location>
        <begin position="458"/>
        <end position="491"/>
    </location>
</feature>
<dbReference type="PANTHER" id="PTHR12558">
    <property type="entry name" value="CELL DIVISION CYCLE 16,23,27"/>
    <property type="match status" value="1"/>
</dbReference>